<accession>A0A6I9RH34</accession>
<evidence type="ECO:0000256" key="1">
    <source>
        <dbReference type="SAM" id="Coils"/>
    </source>
</evidence>
<protein>
    <submittedName>
        <fullName evidence="3">Uncharacterized protein LOC105048708 isoform X1</fullName>
    </submittedName>
</protein>
<dbReference type="PANTHER" id="PTHR33874">
    <property type="entry name" value="RING FINGER PROTEIN"/>
    <property type="match status" value="1"/>
</dbReference>
<dbReference type="FunCoup" id="A0A6I9RH34">
    <property type="interactions" value="2300"/>
</dbReference>
<evidence type="ECO:0000313" key="2">
    <source>
        <dbReference type="Proteomes" id="UP000504607"/>
    </source>
</evidence>
<keyword evidence="2" id="KW-1185">Reference proteome</keyword>
<name>A0A6I9RH34_ELAGV</name>
<reference evidence="3" key="1">
    <citation type="submission" date="2025-08" db="UniProtKB">
        <authorList>
            <consortium name="RefSeq"/>
        </authorList>
    </citation>
    <scope>IDENTIFICATION</scope>
</reference>
<dbReference type="OrthoDB" id="845076at2759"/>
<proteinExistence type="predicted"/>
<feature type="coiled-coil region" evidence="1">
    <location>
        <begin position="29"/>
        <end position="56"/>
    </location>
</feature>
<evidence type="ECO:0000313" key="3">
    <source>
        <dbReference type="RefSeq" id="XP_010926427.1"/>
    </source>
</evidence>
<dbReference type="PANTHER" id="PTHR33874:SF4">
    <property type="entry name" value="EXPRESSED PROTEIN"/>
    <property type="match status" value="1"/>
</dbReference>
<dbReference type="InParanoid" id="A0A6I9RH34"/>
<dbReference type="AlphaFoldDB" id="A0A6I9RH34"/>
<dbReference type="KEGG" id="egu:105048708"/>
<dbReference type="Proteomes" id="UP000504607">
    <property type="component" value="Chromosome 7"/>
</dbReference>
<sequence length="262" mass="28742">MVGHGHAIPLEVVGTMIEMADVAWSALEYRRERKAEAAEEDEIAQLKAENLRLKTVLADNLAVLQGLSKSPSISKDCPPDLYTRLVAAADSSSFLAKLESLHQESTDLPNGKFPSSEATGTNLNSVEIMVDVDHGEPSWWVWVTHDIVPGCLEEVSGIDNENYVIISEENVIDGIADFIARCILENPKSKDLTPEELQKTVTRVLGGIKDRSKWRNVWEAGKIIYTLSTWGIALVGLYRHRAILKAAARGVSASANLVLKVV</sequence>
<organism evidence="2 3">
    <name type="scientific">Elaeis guineensis var. tenera</name>
    <name type="common">Oil palm</name>
    <dbReference type="NCBI Taxonomy" id="51953"/>
    <lineage>
        <taxon>Eukaryota</taxon>
        <taxon>Viridiplantae</taxon>
        <taxon>Streptophyta</taxon>
        <taxon>Embryophyta</taxon>
        <taxon>Tracheophyta</taxon>
        <taxon>Spermatophyta</taxon>
        <taxon>Magnoliopsida</taxon>
        <taxon>Liliopsida</taxon>
        <taxon>Arecaceae</taxon>
        <taxon>Arecoideae</taxon>
        <taxon>Cocoseae</taxon>
        <taxon>Elaeidinae</taxon>
        <taxon>Elaeis</taxon>
    </lineage>
</organism>
<dbReference type="GeneID" id="105048708"/>
<dbReference type="RefSeq" id="XP_010926427.1">
    <property type="nucleotide sequence ID" value="XM_010928125.3"/>
</dbReference>
<keyword evidence="1" id="KW-0175">Coiled coil</keyword>
<gene>
    <name evidence="3" type="primary">LOC105048708</name>
</gene>